<evidence type="ECO:0000313" key="2">
    <source>
        <dbReference type="Proteomes" id="UP000441336"/>
    </source>
</evidence>
<dbReference type="Proteomes" id="UP000441336">
    <property type="component" value="Unassembled WGS sequence"/>
</dbReference>
<dbReference type="Pfam" id="PF11964">
    <property type="entry name" value="SpoIIAA-like"/>
    <property type="match status" value="1"/>
</dbReference>
<dbReference type="AlphaFoldDB" id="A0A7K1TDT9"/>
<organism evidence="1 2">
    <name type="scientific">Hymenobacter ginkgonis</name>
    <dbReference type="NCBI Taxonomy" id="2682976"/>
    <lineage>
        <taxon>Bacteria</taxon>
        <taxon>Pseudomonadati</taxon>
        <taxon>Bacteroidota</taxon>
        <taxon>Cytophagia</taxon>
        <taxon>Cytophagales</taxon>
        <taxon>Hymenobacteraceae</taxon>
        <taxon>Hymenobacter</taxon>
    </lineage>
</organism>
<comment type="caution">
    <text evidence="1">The sequence shown here is derived from an EMBL/GenBank/DDBJ whole genome shotgun (WGS) entry which is preliminary data.</text>
</comment>
<evidence type="ECO:0000313" key="1">
    <source>
        <dbReference type="EMBL" id="MVN76575.1"/>
    </source>
</evidence>
<name>A0A7K1TDT9_9BACT</name>
<reference evidence="1 2" key="1">
    <citation type="submission" date="2019-12" db="EMBL/GenBank/DDBJ databases">
        <title>Hymenobacter sp. HMF4947 Genome sequencing and assembly.</title>
        <authorList>
            <person name="Kang H."/>
            <person name="Cha I."/>
            <person name="Kim H."/>
            <person name="Joh K."/>
        </authorList>
    </citation>
    <scope>NUCLEOTIDE SEQUENCE [LARGE SCALE GENOMIC DNA]</scope>
    <source>
        <strain evidence="1 2">HMF4947</strain>
    </source>
</reference>
<evidence type="ECO:0008006" key="3">
    <source>
        <dbReference type="Google" id="ProtNLM"/>
    </source>
</evidence>
<protein>
    <recommendedName>
        <fullName evidence="3">STAS/SEC14 domain-containing protein</fullName>
    </recommendedName>
</protein>
<dbReference type="RefSeq" id="WP_157564619.1">
    <property type="nucleotide sequence ID" value="NZ_WQKZ01000002.1"/>
</dbReference>
<dbReference type="InterPro" id="IPR021866">
    <property type="entry name" value="SpoIIAA-like"/>
</dbReference>
<gene>
    <name evidence="1" type="ORF">GO988_09595</name>
</gene>
<dbReference type="EMBL" id="WQKZ01000002">
    <property type="protein sequence ID" value="MVN76575.1"/>
    <property type="molecule type" value="Genomic_DNA"/>
</dbReference>
<proteinExistence type="predicted"/>
<keyword evidence="2" id="KW-1185">Reference proteome</keyword>
<accession>A0A7K1TDT9</accession>
<sequence length="129" mass="14071">MHLHGLDLLHRPDLPALIARWQREVTPAELRAGYEAVLAAADAAACGRWLLDLRRREDLTEPTVNAWFGAVFAPSLRGRYPEAVRLAFLVSPLRAGQAVTAIVSAADTDCEIATFTDEAAAHAWLAREG</sequence>